<protein>
    <recommendedName>
        <fullName evidence="2">DUF6589 domain-containing protein</fullName>
    </recommendedName>
</protein>
<comment type="caution">
    <text evidence="3">The sequence shown here is derived from an EMBL/GenBank/DDBJ whole genome shotgun (WGS) entry which is preliminary data.</text>
</comment>
<keyword evidence="1" id="KW-0472">Membrane</keyword>
<keyword evidence="1" id="KW-1133">Transmembrane helix</keyword>
<reference evidence="3" key="1">
    <citation type="submission" date="2020-11" db="EMBL/GenBank/DDBJ databases">
        <authorList>
            <consortium name="DOE Joint Genome Institute"/>
            <person name="Ahrendt S."/>
            <person name="Riley R."/>
            <person name="Andreopoulos W."/>
            <person name="Labutti K."/>
            <person name="Pangilinan J."/>
            <person name="Ruiz-Duenas F.J."/>
            <person name="Barrasa J.M."/>
            <person name="Sanchez-Garcia M."/>
            <person name="Camarero S."/>
            <person name="Miyauchi S."/>
            <person name="Serrano A."/>
            <person name="Linde D."/>
            <person name="Babiker R."/>
            <person name="Drula E."/>
            <person name="Ayuso-Fernandez I."/>
            <person name="Pacheco R."/>
            <person name="Padilla G."/>
            <person name="Ferreira P."/>
            <person name="Barriuso J."/>
            <person name="Kellner H."/>
            <person name="Castanera R."/>
            <person name="Alfaro M."/>
            <person name="Ramirez L."/>
            <person name="Pisabarro A.G."/>
            <person name="Kuo A."/>
            <person name="Tritt A."/>
            <person name="Lipzen A."/>
            <person name="He G."/>
            <person name="Yan M."/>
            <person name="Ng V."/>
            <person name="Cullen D."/>
            <person name="Martin F."/>
            <person name="Rosso M.-N."/>
            <person name="Henrissat B."/>
            <person name="Hibbett D."/>
            <person name="Martinez A.T."/>
            <person name="Grigoriev I.V."/>
        </authorList>
    </citation>
    <scope>NUCLEOTIDE SEQUENCE</scope>
    <source>
        <strain evidence="3">AH 40177</strain>
    </source>
</reference>
<dbReference type="Proteomes" id="UP000772434">
    <property type="component" value="Unassembled WGS sequence"/>
</dbReference>
<feature type="non-terminal residue" evidence="3">
    <location>
        <position position="1"/>
    </location>
</feature>
<organism evidence="3 4">
    <name type="scientific">Rhodocollybia butyracea</name>
    <dbReference type="NCBI Taxonomy" id="206335"/>
    <lineage>
        <taxon>Eukaryota</taxon>
        <taxon>Fungi</taxon>
        <taxon>Dikarya</taxon>
        <taxon>Basidiomycota</taxon>
        <taxon>Agaricomycotina</taxon>
        <taxon>Agaricomycetes</taxon>
        <taxon>Agaricomycetidae</taxon>
        <taxon>Agaricales</taxon>
        <taxon>Marasmiineae</taxon>
        <taxon>Omphalotaceae</taxon>
        <taxon>Rhodocollybia</taxon>
    </lineage>
</organism>
<dbReference type="OrthoDB" id="3040861at2759"/>
<dbReference type="InterPro" id="IPR046496">
    <property type="entry name" value="DUF6589"/>
</dbReference>
<feature type="transmembrane region" description="Helical" evidence="1">
    <location>
        <begin position="392"/>
        <end position="413"/>
    </location>
</feature>
<evidence type="ECO:0000313" key="4">
    <source>
        <dbReference type="Proteomes" id="UP000772434"/>
    </source>
</evidence>
<evidence type="ECO:0000313" key="3">
    <source>
        <dbReference type="EMBL" id="KAF9066809.1"/>
    </source>
</evidence>
<proteinExistence type="predicted"/>
<dbReference type="EMBL" id="JADNRY010000081">
    <property type="protein sequence ID" value="KAF9066809.1"/>
    <property type="molecule type" value="Genomic_DNA"/>
</dbReference>
<dbReference type="Pfam" id="PF20231">
    <property type="entry name" value="DUF6589"/>
    <property type="match status" value="1"/>
</dbReference>
<feature type="domain" description="DUF6589" evidence="2">
    <location>
        <begin position="384"/>
        <end position="581"/>
    </location>
</feature>
<keyword evidence="4" id="KW-1185">Reference proteome</keyword>
<evidence type="ECO:0000256" key="1">
    <source>
        <dbReference type="SAM" id="Phobius"/>
    </source>
</evidence>
<keyword evidence="1" id="KW-0812">Transmembrane</keyword>
<gene>
    <name evidence="3" type="ORF">BDP27DRAFT_1226836</name>
</gene>
<name>A0A9P5PJC1_9AGAR</name>
<evidence type="ECO:0000259" key="2">
    <source>
        <dbReference type="Pfam" id="PF20231"/>
    </source>
</evidence>
<accession>A0A9P5PJC1</accession>
<sequence>KSRAPRVSTLSKAQAALEALDKLGISVFELIATVLDPIHPCFASSRNAFSRRDTKLIPRILSLIFDNPTGNEAFCHWLPPNFARDQFCGKISEQMEAAKPMFYMKTRDFTLEFLETFDLRAVSDLAAIHLPDWVYVLQAATGCFGSESGKKIAATETGRAVLTCQVMNMRSVQCAKLQYILGLSAWATGTSKQTMEIMGSASLSVSSPTVLKIIKTVADQAVTLASKVSYGPHMFTYDNIDLSNPEHVEQTKEAISKVRSGTFPLLYKLSCVLKREHMLLEPIVENMRKAIPLQIYDVWPTRAQLAAYKHQSITNVIHALGRRLPQFEYVLSDPELQHKPRRPLPSDLRTEFFPLRTTTFEEKSIIGNLQNQDDAYIRQICIISRQGDMNSWLRRLVFALGIAIFHMLMNLIWGLRTKHYGSTTAPGSLVYFFILLEKKRLANDKPDFHALSSALLQILDGILLSGWIRECGYTSFTEFAESTPNAAKLRDIASQSLEEIDSPEKPEVTSDDNCHRNIRLLARDLLVVAEITAAVPQGDFGRIEDLLPDLAAMFRSAGSNKYATEIITLLHNLKYVWTPEFA</sequence>
<dbReference type="AlphaFoldDB" id="A0A9P5PJC1"/>